<dbReference type="RefSeq" id="WP_209811468.1">
    <property type="nucleotide sequence ID" value="NZ_JAGGKT010000011.1"/>
</dbReference>
<dbReference type="HAMAP" id="MF_00995">
    <property type="entry name" value="MqnA"/>
    <property type="match status" value="1"/>
</dbReference>
<dbReference type="PANTHER" id="PTHR37690:SF1">
    <property type="entry name" value="CHORISMATE DEHYDRATASE"/>
    <property type="match status" value="1"/>
</dbReference>
<dbReference type="Proteomes" id="UP001519343">
    <property type="component" value="Unassembled WGS sequence"/>
</dbReference>
<keyword evidence="3 4" id="KW-0456">Lyase</keyword>
<evidence type="ECO:0000313" key="6">
    <source>
        <dbReference type="Proteomes" id="UP001519343"/>
    </source>
</evidence>
<reference evidence="5 6" key="1">
    <citation type="submission" date="2021-03" db="EMBL/GenBank/DDBJ databases">
        <title>Genomic Encyclopedia of Type Strains, Phase IV (KMG-IV): sequencing the most valuable type-strain genomes for metagenomic binning, comparative biology and taxonomic classification.</title>
        <authorList>
            <person name="Goeker M."/>
        </authorList>
    </citation>
    <scope>NUCLEOTIDE SEQUENCE [LARGE SCALE GENOMIC DNA]</scope>
    <source>
        <strain evidence="5 6">DSM 24738</strain>
    </source>
</reference>
<keyword evidence="2 4" id="KW-0474">Menaquinone biosynthesis</keyword>
<dbReference type="SUPFAM" id="SSF53850">
    <property type="entry name" value="Periplasmic binding protein-like II"/>
    <property type="match status" value="1"/>
</dbReference>
<evidence type="ECO:0000256" key="3">
    <source>
        <dbReference type="ARBA" id="ARBA00023239"/>
    </source>
</evidence>
<accession>A0ABS4GT46</accession>
<comment type="caution">
    <text evidence="5">The sequence shown here is derived from an EMBL/GenBank/DDBJ whole genome shotgun (WGS) entry which is preliminary data.</text>
</comment>
<keyword evidence="6" id="KW-1185">Reference proteome</keyword>
<evidence type="ECO:0000256" key="4">
    <source>
        <dbReference type="HAMAP-Rule" id="MF_00995"/>
    </source>
</evidence>
<dbReference type="Gene3D" id="3.40.190.10">
    <property type="entry name" value="Periplasmic binding protein-like II"/>
    <property type="match status" value="2"/>
</dbReference>
<dbReference type="InterPro" id="IPR030868">
    <property type="entry name" value="MqnA"/>
</dbReference>
<dbReference type="GO" id="GO:0016829">
    <property type="term" value="F:lyase activity"/>
    <property type="evidence" value="ECO:0007669"/>
    <property type="project" value="UniProtKB-KW"/>
</dbReference>
<dbReference type="Pfam" id="PF02621">
    <property type="entry name" value="VitK2_biosynth"/>
    <property type="match status" value="1"/>
</dbReference>
<comment type="similarity">
    <text evidence="4">Belongs to the MqnA/MqnD family. MqnA subfamily.</text>
</comment>
<dbReference type="PANTHER" id="PTHR37690">
    <property type="entry name" value="CHORISMATE DEHYDRATASE"/>
    <property type="match status" value="1"/>
</dbReference>
<evidence type="ECO:0000256" key="2">
    <source>
        <dbReference type="ARBA" id="ARBA00022428"/>
    </source>
</evidence>
<protein>
    <recommendedName>
        <fullName evidence="4">Chorismate dehydratase</fullName>
        <ecNumber evidence="4">4.2.1.151</ecNumber>
    </recommendedName>
    <alternativeName>
        <fullName evidence="4">Menaquinone biosynthetic enzyme MqnA</fullName>
    </alternativeName>
</protein>
<comment type="pathway">
    <text evidence="1 4">Quinol/quinone metabolism; menaquinone biosynthesis.</text>
</comment>
<gene>
    <name evidence="4" type="primary">mqnA</name>
    <name evidence="5" type="ORF">J2Z37_003467</name>
</gene>
<proteinExistence type="inferred from homology"/>
<dbReference type="InterPro" id="IPR003773">
    <property type="entry name" value="Menaquinone_biosynth"/>
</dbReference>
<name>A0ABS4GT46_9BACL</name>
<evidence type="ECO:0000313" key="5">
    <source>
        <dbReference type="EMBL" id="MBP1933454.1"/>
    </source>
</evidence>
<comment type="function">
    <text evidence="4">Catalyzes the dehydration of chorismate into 3-[(1-carboxyvinyl)oxy]benzoate, a step in the biosynthesis of menaquinone (MK, vitamin K2).</text>
</comment>
<dbReference type="EC" id="4.2.1.151" evidence="4"/>
<comment type="catalytic activity">
    <reaction evidence="4">
        <text>chorismate = 3-[(1-carboxyvinyl)-oxy]benzoate + H2O</text>
        <dbReference type="Rhea" id="RHEA:40051"/>
        <dbReference type="ChEBI" id="CHEBI:15377"/>
        <dbReference type="ChEBI" id="CHEBI:29748"/>
        <dbReference type="ChEBI" id="CHEBI:76981"/>
        <dbReference type="EC" id="4.2.1.151"/>
    </reaction>
</comment>
<evidence type="ECO:0000256" key="1">
    <source>
        <dbReference type="ARBA" id="ARBA00004863"/>
    </source>
</evidence>
<sequence>MEKVRIGKIAYTNILPVFYFFREKEFADRAEFIHKVPAELNRLLAKGELDLGPVSSFAYGEQADNCVVLSDLSVSAKGPVGSIFLFTKTPLETLEEPLIALTSSSATSVNLLKIILEKFYRLRPQYMTMTPVLDEMMAKADACLLIGDDALSAKLRNPSYYIYDLGELWYKQTGMWMTFALWTVRKELAEQRPSLLKDIHLEFLRAKELGNVKIDDIIKAVQKDFGGDYPFWKAYFAGLCHDFDNEQKRGIEYYYRCAAELGLLPRAVEVAVWGANDKVKLT</sequence>
<dbReference type="CDD" id="cd13634">
    <property type="entry name" value="PBP2_Sco4506"/>
    <property type="match status" value="1"/>
</dbReference>
<dbReference type="EMBL" id="JAGGKT010000011">
    <property type="protein sequence ID" value="MBP1933454.1"/>
    <property type="molecule type" value="Genomic_DNA"/>
</dbReference>
<organism evidence="5 6">
    <name type="scientific">Ammoniphilus resinae</name>
    <dbReference type="NCBI Taxonomy" id="861532"/>
    <lineage>
        <taxon>Bacteria</taxon>
        <taxon>Bacillati</taxon>
        <taxon>Bacillota</taxon>
        <taxon>Bacilli</taxon>
        <taxon>Bacillales</taxon>
        <taxon>Paenibacillaceae</taxon>
        <taxon>Aneurinibacillus group</taxon>
        <taxon>Ammoniphilus</taxon>
    </lineage>
</organism>